<organism evidence="2 3">
    <name type="scientific">Protopolystoma xenopodis</name>
    <dbReference type="NCBI Taxonomy" id="117903"/>
    <lineage>
        <taxon>Eukaryota</taxon>
        <taxon>Metazoa</taxon>
        <taxon>Spiralia</taxon>
        <taxon>Lophotrochozoa</taxon>
        <taxon>Platyhelminthes</taxon>
        <taxon>Monogenea</taxon>
        <taxon>Polyopisthocotylea</taxon>
        <taxon>Polystomatidea</taxon>
        <taxon>Polystomatidae</taxon>
        <taxon>Protopolystoma</taxon>
    </lineage>
</organism>
<proteinExistence type="predicted"/>
<name>A0A448WWL5_9PLAT</name>
<gene>
    <name evidence="2" type="ORF">PXEA_LOCUS15460</name>
</gene>
<feature type="non-terminal residue" evidence="2">
    <location>
        <position position="307"/>
    </location>
</feature>
<protein>
    <submittedName>
        <fullName evidence="2">Uncharacterized protein</fullName>
    </submittedName>
</protein>
<comment type="caution">
    <text evidence="2">The sequence shown here is derived from an EMBL/GenBank/DDBJ whole genome shotgun (WGS) entry which is preliminary data.</text>
</comment>
<feature type="compositionally biased region" description="Basic and acidic residues" evidence="1">
    <location>
        <begin position="261"/>
        <end position="270"/>
    </location>
</feature>
<dbReference type="Proteomes" id="UP000784294">
    <property type="component" value="Unassembled WGS sequence"/>
</dbReference>
<reference evidence="2" key="1">
    <citation type="submission" date="2018-11" db="EMBL/GenBank/DDBJ databases">
        <authorList>
            <consortium name="Pathogen Informatics"/>
        </authorList>
    </citation>
    <scope>NUCLEOTIDE SEQUENCE</scope>
</reference>
<dbReference type="EMBL" id="CAAALY010054297">
    <property type="protein sequence ID" value="VEL22020.1"/>
    <property type="molecule type" value="Genomic_DNA"/>
</dbReference>
<keyword evidence="3" id="KW-1185">Reference proteome</keyword>
<dbReference type="AlphaFoldDB" id="A0A448WWL5"/>
<accession>A0A448WWL5</accession>
<evidence type="ECO:0000313" key="2">
    <source>
        <dbReference type="EMBL" id="VEL22020.1"/>
    </source>
</evidence>
<evidence type="ECO:0000313" key="3">
    <source>
        <dbReference type="Proteomes" id="UP000784294"/>
    </source>
</evidence>
<feature type="compositionally biased region" description="Polar residues" evidence="1">
    <location>
        <begin position="59"/>
        <end position="77"/>
    </location>
</feature>
<sequence>MQCLFRFELREDRKREVARSIGHLEGFKRDLFDVLTAFGLPDNQEQLTAQPRHRLRPSDATSKSGQPPEETGSSTALDALGNSQTVDFESAKAGPTGHIVGSSRAKAAVPGTLEVGMSEAGILAPYQTEVRDMMLSGASMLPPTSLSRETRQAGGHSTNATLLVGRQMQQVYEEIKRLALSASTGDVVGMLGLSGHPSPDGRLEVGLTTEAYEQLRTDLRREMRTEFEELAGNMVDRLTVMLASTPTPASVRTSRPRRSSRGHDRTEEVRASAIPTIERTSSHRPRVLHHATSSSNPMWSKDELAYV</sequence>
<evidence type="ECO:0000256" key="1">
    <source>
        <dbReference type="SAM" id="MobiDB-lite"/>
    </source>
</evidence>
<feature type="region of interest" description="Disordered" evidence="1">
    <location>
        <begin position="43"/>
        <end position="77"/>
    </location>
</feature>
<feature type="region of interest" description="Disordered" evidence="1">
    <location>
        <begin position="246"/>
        <end position="307"/>
    </location>
</feature>
<dbReference type="OrthoDB" id="2373987at2759"/>